<evidence type="ECO:0000313" key="1">
    <source>
        <dbReference type="EMBL" id="MBW3097727.1"/>
    </source>
</evidence>
<sequence>MRTIDDTHPFAIAAHVAWPRDAEKRKAFFSLISAAKQTHLETAVADERYSDINPAQKEWIIAFFEGKLDRKAVYATISSGVGLDALYADARRGVQDAYFAGASALFLISMIVNHVEDERLRKGPSLVKAQKALAKKELLALTTLKNAWQSFSSIAPLAAACVAISDHKISTFLQNLLTPPANLPVATGHYAYFLTTFVPHSRKSSWLRAEDLWVPRGTVISDWSWLMSVPRLPDDILQDLD</sequence>
<comment type="caution">
    <text evidence="1">The sequence shown here is derived from an EMBL/GenBank/DDBJ whole genome shotgun (WGS) entry which is preliminary data.</text>
</comment>
<gene>
    <name evidence="1" type="ORF">KY465_10580</name>
</gene>
<proteinExistence type="predicted"/>
<organism evidence="1 2">
    <name type="scientific">Pseudohoeflea coraliihabitans</name>
    <dbReference type="NCBI Taxonomy" id="2860393"/>
    <lineage>
        <taxon>Bacteria</taxon>
        <taxon>Pseudomonadati</taxon>
        <taxon>Pseudomonadota</taxon>
        <taxon>Alphaproteobacteria</taxon>
        <taxon>Hyphomicrobiales</taxon>
        <taxon>Rhizobiaceae</taxon>
        <taxon>Pseudohoeflea</taxon>
    </lineage>
</organism>
<name>A0ABS6WP32_9HYPH</name>
<dbReference type="EMBL" id="JAHWQX010000002">
    <property type="protein sequence ID" value="MBW3097727.1"/>
    <property type="molecule type" value="Genomic_DNA"/>
</dbReference>
<dbReference type="RefSeq" id="WP_219201605.1">
    <property type="nucleotide sequence ID" value="NZ_JAHWQX010000002.1"/>
</dbReference>
<dbReference type="Proteomes" id="UP001430804">
    <property type="component" value="Unassembled WGS sequence"/>
</dbReference>
<protein>
    <submittedName>
        <fullName evidence="1">Uncharacterized protein</fullName>
    </submittedName>
</protein>
<evidence type="ECO:0000313" key="2">
    <source>
        <dbReference type="Proteomes" id="UP001430804"/>
    </source>
</evidence>
<accession>A0ABS6WP32</accession>
<reference evidence="1" key="1">
    <citation type="submission" date="2021-07" db="EMBL/GenBank/DDBJ databases">
        <title>Pseudohoeflea marina sp. nov. a polyhydroxyalcanoate-producing bacterium.</title>
        <authorList>
            <person name="Zheng W."/>
            <person name="Yu S."/>
            <person name="Huang Y."/>
        </authorList>
    </citation>
    <scope>NUCLEOTIDE SEQUENCE</scope>
    <source>
        <strain evidence="1">DP4N28-3</strain>
    </source>
</reference>
<keyword evidence="2" id="KW-1185">Reference proteome</keyword>